<gene>
    <name evidence="2" type="ORF">ALC56_14693</name>
</gene>
<feature type="non-terminal residue" evidence="2">
    <location>
        <position position="1"/>
    </location>
</feature>
<evidence type="ECO:0000313" key="2">
    <source>
        <dbReference type="EMBL" id="KYN30881.1"/>
    </source>
</evidence>
<dbReference type="EMBL" id="KQ981993">
    <property type="protein sequence ID" value="KYN30881.1"/>
    <property type="molecule type" value="Genomic_DNA"/>
</dbReference>
<name>A0A195ERS5_9HYME</name>
<accession>A0A195ERS5</accession>
<sequence>VSKGEEQAGRDYGQYNVPRGTRAFSDELSGSRSGGPLREPAGEKEKGREKKRYLLRMRLLTHKESCVQPVKSGFTGIVPTMVPLGSPSLISSWTRVSTALLCIARPIAAVLSCGNIGDLRGTNRCIREETSPGRGGSDPPRAAPRETRVCGCSRMLRGRESGTF</sequence>
<organism evidence="2 3">
    <name type="scientific">Trachymyrmex septentrionalis</name>
    <dbReference type="NCBI Taxonomy" id="34720"/>
    <lineage>
        <taxon>Eukaryota</taxon>
        <taxon>Metazoa</taxon>
        <taxon>Ecdysozoa</taxon>
        <taxon>Arthropoda</taxon>
        <taxon>Hexapoda</taxon>
        <taxon>Insecta</taxon>
        <taxon>Pterygota</taxon>
        <taxon>Neoptera</taxon>
        <taxon>Endopterygota</taxon>
        <taxon>Hymenoptera</taxon>
        <taxon>Apocrita</taxon>
        <taxon>Aculeata</taxon>
        <taxon>Formicoidea</taxon>
        <taxon>Formicidae</taxon>
        <taxon>Myrmicinae</taxon>
        <taxon>Trachymyrmex</taxon>
    </lineage>
</organism>
<dbReference type="Proteomes" id="UP000078541">
    <property type="component" value="Unassembled WGS sequence"/>
</dbReference>
<feature type="region of interest" description="Disordered" evidence="1">
    <location>
        <begin position="1"/>
        <end position="50"/>
    </location>
</feature>
<protein>
    <submittedName>
        <fullName evidence="2">Uncharacterized protein</fullName>
    </submittedName>
</protein>
<dbReference type="AlphaFoldDB" id="A0A195ERS5"/>
<reference evidence="2 3" key="1">
    <citation type="submission" date="2016-03" db="EMBL/GenBank/DDBJ databases">
        <title>Trachymyrmex septentrionalis WGS genome.</title>
        <authorList>
            <person name="Nygaard S."/>
            <person name="Hu H."/>
            <person name="Boomsma J."/>
            <person name="Zhang G."/>
        </authorList>
    </citation>
    <scope>NUCLEOTIDE SEQUENCE [LARGE SCALE GENOMIC DNA]</scope>
    <source>
        <strain evidence="2">Tsep2-gDNA-1</strain>
        <tissue evidence="2">Whole body</tissue>
    </source>
</reference>
<proteinExistence type="predicted"/>
<evidence type="ECO:0000313" key="3">
    <source>
        <dbReference type="Proteomes" id="UP000078541"/>
    </source>
</evidence>
<keyword evidence="3" id="KW-1185">Reference proteome</keyword>
<evidence type="ECO:0000256" key="1">
    <source>
        <dbReference type="SAM" id="MobiDB-lite"/>
    </source>
</evidence>